<dbReference type="GeneID" id="28766892"/>
<evidence type="ECO:0000259" key="3">
    <source>
        <dbReference type="SMART" id="SM00903"/>
    </source>
</evidence>
<evidence type="ECO:0000313" key="5">
    <source>
        <dbReference type="Proteomes" id="UP000077069"/>
    </source>
</evidence>
<dbReference type="Proteomes" id="UP000077069">
    <property type="component" value="Unassembled WGS sequence"/>
</dbReference>
<feature type="compositionally biased region" description="Polar residues" evidence="2">
    <location>
        <begin position="50"/>
        <end position="61"/>
    </location>
</feature>
<dbReference type="AlphaFoldDB" id="A0A177BX40"/>
<reference evidence="4 5" key="1">
    <citation type="submission" date="2016-05" db="EMBL/GenBank/DDBJ databases">
        <title>Comparative analysis of secretome profiles of manganese(II)-oxidizing ascomycete fungi.</title>
        <authorList>
            <consortium name="DOE Joint Genome Institute"/>
            <person name="Zeiner C.A."/>
            <person name="Purvine S.O."/>
            <person name="Zink E.M."/>
            <person name="Wu S."/>
            <person name="Pasa-Tolic L."/>
            <person name="Chaput D.L."/>
            <person name="Haridas S."/>
            <person name="Grigoriev I.V."/>
            <person name="Santelli C.M."/>
            <person name="Hansel C.M."/>
        </authorList>
    </citation>
    <scope>NUCLEOTIDE SEQUENCE [LARGE SCALE GENOMIC DNA]</scope>
    <source>
        <strain evidence="4 5">AP3s5-JAC2a</strain>
    </source>
</reference>
<evidence type="ECO:0000256" key="2">
    <source>
        <dbReference type="SAM" id="MobiDB-lite"/>
    </source>
</evidence>
<dbReference type="SUPFAM" id="SSF50475">
    <property type="entry name" value="FMN-binding split barrel"/>
    <property type="match status" value="1"/>
</dbReference>
<dbReference type="PANTHER" id="PTHR30466:SF1">
    <property type="entry name" value="FMN REDUCTASE (NADH) RUTF"/>
    <property type="match status" value="1"/>
</dbReference>
<gene>
    <name evidence="4" type="ORF">CC84DRAFT_1222715</name>
</gene>
<feature type="compositionally biased region" description="Polar residues" evidence="2">
    <location>
        <begin position="72"/>
        <end position="85"/>
    </location>
</feature>
<dbReference type="OrthoDB" id="2015405at2759"/>
<keyword evidence="5" id="KW-1185">Reference proteome</keyword>
<feature type="domain" description="Flavin reductase like" evidence="3">
    <location>
        <begin position="96"/>
        <end position="259"/>
    </location>
</feature>
<feature type="region of interest" description="Disordered" evidence="2">
    <location>
        <begin position="50"/>
        <end position="85"/>
    </location>
</feature>
<dbReference type="RefSeq" id="XP_018030071.1">
    <property type="nucleotide sequence ID" value="XM_018183406.1"/>
</dbReference>
<dbReference type="GO" id="GO:0010181">
    <property type="term" value="F:FMN binding"/>
    <property type="evidence" value="ECO:0007669"/>
    <property type="project" value="InterPro"/>
</dbReference>
<feature type="region of interest" description="Disordered" evidence="2">
    <location>
        <begin position="267"/>
        <end position="326"/>
    </location>
</feature>
<dbReference type="Pfam" id="PF01613">
    <property type="entry name" value="Flavin_Reduct"/>
    <property type="match status" value="1"/>
</dbReference>
<dbReference type="GO" id="GO:0042602">
    <property type="term" value="F:riboflavin reductase (NADPH) activity"/>
    <property type="evidence" value="ECO:0007669"/>
    <property type="project" value="TreeGrafter"/>
</dbReference>
<dbReference type="Gene3D" id="2.30.110.10">
    <property type="entry name" value="Electron Transport, Fmn-binding Protein, Chain A"/>
    <property type="match status" value="1"/>
</dbReference>
<name>A0A177BX40_9PLEO</name>
<dbReference type="InParanoid" id="A0A177BX40"/>
<accession>A0A177BX40</accession>
<organism evidence="4 5">
    <name type="scientific">Paraphaeosphaeria sporulosa</name>
    <dbReference type="NCBI Taxonomy" id="1460663"/>
    <lineage>
        <taxon>Eukaryota</taxon>
        <taxon>Fungi</taxon>
        <taxon>Dikarya</taxon>
        <taxon>Ascomycota</taxon>
        <taxon>Pezizomycotina</taxon>
        <taxon>Dothideomycetes</taxon>
        <taxon>Pleosporomycetidae</taxon>
        <taxon>Pleosporales</taxon>
        <taxon>Massarineae</taxon>
        <taxon>Didymosphaeriaceae</taxon>
        <taxon>Paraphaeosphaeria</taxon>
    </lineage>
</organism>
<evidence type="ECO:0000256" key="1">
    <source>
        <dbReference type="ARBA" id="ARBA00023002"/>
    </source>
</evidence>
<dbReference type="SMART" id="SM00903">
    <property type="entry name" value="Flavin_Reduct"/>
    <property type="match status" value="1"/>
</dbReference>
<protein>
    <recommendedName>
        <fullName evidence="3">Flavin reductase like domain-containing protein</fullName>
    </recommendedName>
</protein>
<dbReference type="InterPro" id="IPR002563">
    <property type="entry name" value="Flavin_Rdtase-like_dom"/>
</dbReference>
<dbReference type="STRING" id="1460663.A0A177BX40"/>
<dbReference type="EMBL" id="KV441561">
    <property type="protein sequence ID" value="OAF99705.1"/>
    <property type="molecule type" value="Genomic_DNA"/>
</dbReference>
<dbReference type="PANTHER" id="PTHR30466">
    <property type="entry name" value="FLAVIN REDUCTASE"/>
    <property type="match status" value="1"/>
</dbReference>
<keyword evidence="1" id="KW-0560">Oxidoreductase</keyword>
<dbReference type="InterPro" id="IPR050268">
    <property type="entry name" value="NADH-dep_flavin_reductase"/>
</dbReference>
<proteinExistence type="predicted"/>
<evidence type="ECO:0000313" key="4">
    <source>
        <dbReference type="EMBL" id="OAF99705.1"/>
    </source>
</evidence>
<dbReference type="InterPro" id="IPR012349">
    <property type="entry name" value="Split_barrel_FMN-bd"/>
</dbReference>
<sequence length="346" mass="38535">MAPALRPTGRFYAAFYRWSCSAVRHPHCSRSIRRLPPCFTARRADHAYSTTRRLLNNNATASAPKASREESGSTSADQEATSPDQVQMKTAMRSIMRQVPSTVIVITAFAQDGDMRPLPLGSAISSLTTVTLDPPHVSFNVKTPSRTLDAIREAGGRFCVHFLDNSLLAAKVAHNFTEGNSLDTLRRRNVSFRFAYPTTNHERQPPKLVAHCVVASMTCQLEQEAAVADHVVAIASVKELDARSNPEPALFYHAGRFKRYDGGTLYHPASAARDQNQEEEDELVKRRRGKKDKMAGKTREVEEEEQQQQQQQEEEEEEEEEARVPGGLARAATLVYYLVGGEVCAY</sequence>
<feature type="compositionally biased region" description="Acidic residues" evidence="2">
    <location>
        <begin position="301"/>
        <end position="321"/>
    </location>
</feature>